<proteinExistence type="inferred from homology"/>
<dbReference type="CDD" id="cd03257">
    <property type="entry name" value="ABC_NikE_OppD_transporters"/>
    <property type="match status" value="1"/>
</dbReference>
<dbReference type="Gene3D" id="3.40.50.300">
    <property type="entry name" value="P-loop containing nucleotide triphosphate hydrolases"/>
    <property type="match status" value="1"/>
</dbReference>
<evidence type="ECO:0000259" key="5">
    <source>
        <dbReference type="PROSITE" id="PS50893"/>
    </source>
</evidence>
<dbReference type="InterPro" id="IPR050319">
    <property type="entry name" value="ABC_transp_ATP-bind"/>
</dbReference>
<evidence type="ECO:0000256" key="4">
    <source>
        <dbReference type="ARBA" id="ARBA00022840"/>
    </source>
</evidence>
<dbReference type="InterPro" id="IPR027417">
    <property type="entry name" value="P-loop_NTPase"/>
</dbReference>
<comment type="similarity">
    <text evidence="1">Belongs to the ABC transporter superfamily.</text>
</comment>
<evidence type="ECO:0000256" key="3">
    <source>
        <dbReference type="ARBA" id="ARBA00022741"/>
    </source>
</evidence>
<dbReference type="PANTHER" id="PTHR43776:SF7">
    <property type="entry name" value="D,D-DIPEPTIDE TRANSPORT ATP-BINDING PROTEIN DDPF-RELATED"/>
    <property type="match status" value="1"/>
</dbReference>
<evidence type="ECO:0000313" key="6">
    <source>
        <dbReference type="EMBL" id="GGA14312.1"/>
    </source>
</evidence>
<dbReference type="PANTHER" id="PTHR43776">
    <property type="entry name" value="TRANSPORT ATP-BINDING PROTEIN"/>
    <property type="match status" value="1"/>
</dbReference>
<dbReference type="RefSeq" id="WP_229745007.1">
    <property type="nucleotide sequence ID" value="NZ_BMFY01000006.1"/>
</dbReference>
<keyword evidence="7" id="KW-1185">Reference proteome</keyword>
<dbReference type="Pfam" id="PF00005">
    <property type="entry name" value="ABC_tran"/>
    <property type="match status" value="1"/>
</dbReference>
<evidence type="ECO:0000256" key="1">
    <source>
        <dbReference type="ARBA" id="ARBA00005417"/>
    </source>
</evidence>
<dbReference type="AlphaFoldDB" id="A0A8J2TXW5"/>
<dbReference type="Proteomes" id="UP000616114">
    <property type="component" value="Unassembled WGS sequence"/>
</dbReference>
<feature type="domain" description="ABC transporter" evidence="5">
    <location>
        <begin position="16"/>
        <end position="262"/>
    </location>
</feature>
<dbReference type="SUPFAM" id="SSF52540">
    <property type="entry name" value="P-loop containing nucleoside triphosphate hydrolases"/>
    <property type="match status" value="1"/>
</dbReference>
<name>A0A8J2TXW5_9MICO</name>
<dbReference type="InterPro" id="IPR017871">
    <property type="entry name" value="ABC_transporter-like_CS"/>
</dbReference>
<dbReference type="SMART" id="SM00382">
    <property type="entry name" value="AAA"/>
    <property type="match status" value="1"/>
</dbReference>
<accession>A0A8J2TXW5</accession>
<dbReference type="EMBL" id="BMFY01000006">
    <property type="protein sequence ID" value="GGA14312.1"/>
    <property type="molecule type" value="Genomic_DNA"/>
</dbReference>
<dbReference type="PROSITE" id="PS00211">
    <property type="entry name" value="ABC_TRANSPORTER_1"/>
    <property type="match status" value="1"/>
</dbReference>
<protein>
    <recommendedName>
        <fullName evidence="5">ABC transporter domain-containing protein</fullName>
    </recommendedName>
</protein>
<dbReference type="GO" id="GO:0055085">
    <property type="term" value="P:transmembrane transport"/>
    <property type="evidence" value="ECO:0007669"/>
    <property type="project" value="UniProtKB-ARBA"/>
</dbReference>
<dbReference type="InterPro" id="IPR003439">
    <property type="entry name" value="ABC_transporter-like_ATP-bd"/>
</dbReference>
<dbReference type="PROSITE" id="PS50893">
    <property type="entry name" value="ABC_TRANSPORTER_2"/>
    <property type="match status" value="1"/>
</dbReference>
<reference evidence="6" key="1">
    <citation type="journal article" date="2014" name="Int. J. Syst. Evol. Microbiol.">
        <title>Complete genome sequence of Corynebacterium casei LMG S-19264T (=DSM 44701T), isolated from a smear-ripened cheese.</title>
        <authorList>
            <consortium name="US DOE Joint Genome Institute (JGI-PGF)"/>
            <person name="Walter F."/>
            <person name="Albersmeier A."/>
            <person name="Kalinowski J."/>
            <person name="Ruckert C."/>
        </authorList>
    </citation>
    <scope>NUCLEOTIDE SEQUENCE</scope>
    <source>
        <strain evidence="6">CGMCC 1.12785</strain>
    </source>
</reference>
<keyword evidence="2" id="KW-0813">Transport</keyword>
<gene>
    <name evidence="6" type="ORF">GCM10011333_16550</name>
</gene>
<comment type="caution">
    <text evidence="6">The sequence shown here is derived from an EMBL/GenBank/DDBJ whole genome shotgun (WGS) entry which is preliminary data.</text>
</comment>
<evidence type="ECO:0000256" key="2">
    <source>
        <dbReference type="ARBA" id="ARBA00022448"/>
    </source>
</evidence>
<evidence type="ECO:0000313" key="7">
    <source>
        <dbReference type="Proteomes" id="UP000616114"/>
    </source>
</evidence>
<sequence length="265" mass="28649">MRAEEPAGTAGAEAVLDMRGVGVALGQGRRRRTVLHDVTLRIEPGRTMGLIGSSGSGKTTAGRIALGLLRPDTGTVTVSGMPYSRFRREHAGKVQAVLQSPQWSFNPRRRLGDSITEPLGVVARTPHGPGRIDREARRELCLTMLRQVGLDPAHAGRYPHELSGGQRQRAAIARALITGPEFVVFDEAVSALDVAVQQKVLRLIRQLQETHGFGALFISHDLAATRIASDRIAVMLAGEIVEEGSPADVLDNPGHPYTRRLLETL</sequence>
<dbReference type="InterPro" id="IPR003593">
    <property type="entry name" value="AAA+_ATPase"/>
</dbReference>
<keyword evidence="3" id="KW-0547">Nucleotide-binding</keyword>
<reference evidence="6" key="2">
    <citation type="submission" date="2020-09" db="EMBL/GenBank/DDBJ databases">
        <authorList>
            <person name="Sun Q."/>
            <person name="Zhou Y."/>
        </authorList>
    </citation>
    <scope>NUCLEOTIDE SEQUENCE</scope>
    <source>
        <strain evidence="6">CGMCC 1.12785</strain>
    </source>
</reference>
<dbReference type="GO" id="GO:0005524">
    <property type="term" value="F:ATP binding"/>
    <property type="evidence" value="ECO:0007669"/>
    <property type="project" value="UniProtKB-KW"/>
</dbReference>
<keyword evidence="4" id="KW-0067">ATP-binding</keyword>
<organism evidence="6 7">
    <name type="scientific">Sediminivirga luteola</name>
    <dbReference type="NCBI Taxonomy" id="1774748"/>
    <lineage>
        <taxon>Bacteria</taxon>
        <taxon>Bacillati</taxon>
        <taxon>Actinomycetota</taxon>
        <taxon>Actinomycetes</taxon>
        <taxon>Micrococcales</taxon>
        <taxon>Brevibacteriaceae</taxon>
        <taxon>Sediminivirga</taxon>
    </lineage>
</organism>
<dbReference type="GO" id="GO:0016887">
    <property type="term" value="F:ATP hydrolysis activity"/>
    <property type="evidence" value="ECO:0007669"/>
    <property type="project" value="InterPro"/>
</dbReference>